<dbReference type="GO" id="GO:0003677">
    <property type="term" value="F:DNA binding"/>
    <property type="evidence" value="ECO:0007669"/>
    <property type="project" value="UniProtKB-KW"/>
</dbReference>
<dbReference type="InterPro" id="IPR036388">
    <property type="entry name" value="WH-like_DNA-bd_sf"/>
</dbReference>
<dbReference type="PROSITE" id="PS51118">
    <property type="entry name" value="HTH_HXLR"/>
    <property type="match status" value="1"/>
</dbReference>
<dbReference type="OrthoDB" id="9800350at2"/>
<accession>C4XNZ1</accession>
<evidence type="ECO:0000256" key="2">
    <source>
        <dbReference type="ARBA" id="ARBA00023125"/>
    </source>
</evidence>
<dbReference type="InterPro" id="IPR036390">
    <property type="entry name" value="WH_DNA-bd_sf"/>
</dbReference>
<dbReference type="HOGENOM" id="CLU_111585_2_0_7"/>
<dbReference type="STRING" id="573370.DMR_40010"/>
<keyword evidence="2" id="KW-0238">DNA-binding</keyword>
<evidence type="ECO:0000256" key="1">
    <source>
        <dbReference type="ARBA" id="ARBA00023015"/>
    </source>
</evidence>
<feature type="domain" description="HTH hxlR-type" evidence="4">
    <location>
        <begin position="27"/>
        <end position="125"/>
    </location>
</feature>
<keyword evidence="6" id="KW-1185">Reference proteome</keyword>
<dbReference type="KEGG" id="dma:DMR_40010"/>
<sequence length="137" mass="15303">MKTPPPSAETDAPSARIVRGDVFAIPCPSREILTHVSSRWGVLILVSLLDGTHRFSELRRRMGGVSEKMLAQSLKALVEDGFVRRVSYPVVPPFVEYSLTPMGHEIAQRVAALKDWIETNLDRVLDSRRRHEEAVAG</sequence>
<organism evidence="5 6">
    <name type="scientific">Solidesulfovibrio magneticus (strain ATCC 700980 / DSM 13731 / RS-1)</name>
    <name type="common">Desulfovibrio magneticus</name>
    <dbReference type="NCBI Taxonomy" id="573370"/>
    <lineage>
        <taxon>Bacteria</taxon>
        <taxon>Pseudomonadati</taxon>
        <taxon>Thermodesulfobacteriota</taxon>
        <taxon>Desulfovibrionia</taxon>
        <taxon>Desulfovibrionales</taxon>
        <taxon>Desulfovibrionaceae</taxon>
        <taxon>Solidesulfovibrio</taxon>
    </lineage>
</organism>
<dbReference type="Proteomes" id="UP000009071">
    <property type="component" value="Chromosome"/>
</dbReference>
<dbReference type="EMBL" id="AP010904">
    <property type="protein sequence ID" value="BAH77492.1"/>
    <property type="molecule type" value="Genomic_DNA"/>
</dbReference>
<reference evidence="5 6" key="1">
    <citation type="journal article" date="2009" name="Genome Res.">
        <title>Whole genome sequence of Desulfovibrio magneticus strain RS-1 revealed common gene clusters in magnetotactic bacteria.</title>
        <authorList>
            <person name="Nakazawa H."/>
            <person name="Arakaki A."/>
            <person name="Narita-Yamada S."/>
            <person name="Yashiro I."/>
            <person name="Jinno K."/>
            <person name="Aoki N."/>
            <person name="Tsuruyama A."/>
            <person name="Okamura Y."/>
            <person name="Tanikawa S."/>
            <person name="Fujita N."/>
            <person name="Takeyama H."/>
            <person name="Matsunaga T."/>
        </authorList>
    </citation>
    <scope>NUCLEOTIDE SEQUENCE [LARGE SCALE GENOMIC DNA]</scope>
    <source>
        <strain evidence="6">ATCC 700980 / DSM 13731 / RS-1</strain>
    </source>
</reference>
<dbReference type="Pfam" id="PF01638">
    <property type="entry name" value="HxlR"/>
    <property type="match status" value="1"/>
</dbReference>
<evidence type="ECO:0000313" key="5">
    <source>
        <dbReference type="EMBL" id="BAH77492.1"/>
    </source>
</evidence>
<gene>
    <name evidence="5" type="ordered locus">DMR_40010</name>
</gene>
<protein>
    <submittedName>
        <fullName evidence="5">HxlR family transcriptional regulator</fullName>
    </submittedName>
</protein>
<evidence type="ECO:0000313" key="6">
    <source>
        <dbReference type="Proteomes" id="UP000009071"/>
    </source>
</evidence>
<proteinExistence type="predicted"/>
<dbReference type="AlphaFoldDB" id="C4XNZ1"/>
<name>C4XNZ1_SOLM1</name>
<dbReference type="PANTHER" id="PTHR33204:SF37">
    <property type="entry name" value="HTH-TYPE TRANSCRIPTIONAL REGULATOR YODB"/>
    <property type="match status" value="1"/>
</dbReference>
<dbReference type="PANTHER" id="PTHR33204">
    <property type="entry name" value="TRANSCRIPTIONAL REGULATOR, MARR FAMILY"/>
    <property type="match status" value="1"/>
</dbReference>
<keyword evidence="1" id="KW-0805">Transcription regulation</keyword>
<keyword evidence="3" id="KW-0804">Transcription</keyword>
<dbReference type="InterPro" id="IPR002577">
    <property type="entry name" value="HTH_HxlR"/>
</dbReference>
<dbReference type="SUPFAM" id="SSF46785">
    <property type="entry name" value="Winged helix' DNA-binding domain"/>
    <property type="match status" value="1"/>
</dbReference>
<evidence type="ECO:0000256" key="3">
    <source>
        <dbReference type="ARBA" id="ARBA00023163"/>
    </source>
</evidence>
<dbReference type="eggNOG" id="COG1733">
    <property type="taxonomic scope" value="Bacteria"/>
</dbReference>
<evidence type="ECO:0000259" key="4">
    <source>
        <dbReference type="PROSITE" id="PS51118"/>
    </source>
</evidence>
<dbReference type="Gene3D" id="1.10.10.10">
    <property type="entry name" value="Winged helix-like DNA-binding domain superfamily/Winged helix DNA-binding domain"/>
    <property type="match status" value="1"/>
</dbReference>